<dbReference type="PANTHER" id="PTHR34235:SF3">
    <property type="entry name" value="SLR1203 PROTEIN"/>
    <property type="match status" value="1"/>
</dbReference>
<gene>
    <name evidence="1" type="ORF">H6F41_03810</name>
</gene>
<dbReference type="InterPro" id="IPR002636">
    <property type="entry name" value="DUF29"/>
</dbReference>
<accession>A0ABR7ZTI0</accession>
<keyword evidence="2" id="KW-1185">Reference proteome</keyword>
<proteinExistence type="predicted"/>
<sequence>MNQSLFDKDYILWIQKNVTKLKAKDFENLDLDNLIEEFESLIYILKRDLDDKLKNLIVNMLKRLYVPLPNQFERWQSDISFYRCGIKLIFRDAPSLKEDWDERFNFNYSSALYALTADYPDTNFPEAWEFERDIESILHKRFWK</sequence>
<dbReference type="PANTHER" id="PTHR34235">
    <property type="entry name" value="SLR1203 PROTEIN-RELATED"/>
    <property type="match status" value="1"/>
</dbReference>
<dbReference type="Pfam" id="PF01724">
    <property type="entry name" value="DUF29"/>
    <property type="match status" value="1"/>
</dbReference>
<dbReference type="RefSeq" id="WP_190402156.1">
    <property type="nucleotide sequence ID" value="NZ_JACJQB010000004.1"/>
</dbReference>
<dbReference type="Proteomes" id="UP000642094">
    <property type="component" value="Unassembled WGS sequence"/>
</dbReference>
<comment type="caution">
    <text evidence="1">The sequence shown here is derived from an EMBL/GenBank/DDBJ whole genome shotgun (WGS) entry which is preliminary data.</text>
</comment>
<evidence type="ECO:0000313" key="1">
    <source>
        <dbReference type="EMBL" id="MBD2187271.1"/>
    </source>
</evidence>
<dbReference type="EMBL" id="JACJQB010000004">
    <property type="protein sequence ID" value="MBD2187271.1"/>
    <property type="molecule type" value="Genomic_DNA"/>
</dbReference>
<protein>
    <submittedName>
        <fullName evidence="1">DUF29 domain-containing protein</fullName>
    </submittedName>
</protein>
<name>A0ABR7ZTI0_9CYAN</name>
<organism evidence="1 2">
    <name type="scientific">Pseudanabaena mucicola FACHB-723</name>
    <dbReference type="NCBI Taxonomy" id="2692860"/>
    <lineage>
        <taxon>Bacteria</taxon>
        <taxon>Bacillati</taxon>
        <taxon>Cyanobacteriota</taxon>
        <taxon>Cyanophyceae</taxon>
        <taxon>Pseudanabaenales</taxon>
        <taxon>Pseudanabaenaceae</taxon>
        <taxon>Pseudanabaena</taxon>
    </lineage>
</organism>
<dbReference type="Gene3D" id="1.20.1220.20">
    <property type="entry name" value="Uncharcterised protein PF01724"/>
    <property type="match status" value="1"/>
</dbReference>
<evidence type="ECO:0000313" key="2">
    <source>
        <dbReference type="Proteomes" id="UP000642094"/>
    </source>
</evidence>
<reference evidence="1 2" key="1">
    <citation type="journal article" date="2020" name="ISME J.">
        <title>Comparative genomics reveals insights into cyanobacterial evolution and habitat adaptation.</title>
        <authorList>
            <person name="Chen M.Y."/>
            <person name="Teng W.K."/>
            <person name="Zhao L."/>
            <person name="Hu C.X."/>
            <person name="Zhou Y.K."/>
            <person name="Han B.P."/>
            <person name="Song L.R."/>
            <person name="Shu W.S."/>
        </authorList>
    </citation>
    <scope>NUCLEOTIDE SEQUENCE [LARGE SCALE GENOMIC DNA]</scope>
    <source>
        <strain evidence="1 2">FACHB-723</strain>
    </source>
</reference>